<keyword evidence="2" id="KW-1185">Reference proteome</keyword>
<evidence type="ECO:0000313" key="2">
    <source>
        <dbReference type="Proteomes" id="UP001330016"/>
    </source>
</evidence>
<protein>
    <submittedName>
        <fullName evidence="1">Type I-C CRISPR-associated protein Cas8c/Csd1</fullName>
    </submittedName>
</protein>
<dbReference type="Proteomes" id="UP001330016">
    <property type="component" value="Unassembled WGS sequence"/>
</dbReference>
<gene>
    <name evidence="1" type="ORF">PS435_12925</name>
</gene>
<comment type="caution">
    <text evidence="1">The sequence shown here is derived from an EMBL/GenBank/DDBJ whole genome shotgun (WGS) entry which is preliminary data.</text>
</comment>
<name>A0ABU7T2E1_9LACO</name>
<dbReference type="Pfam" id="PF09709">
    <property type="entry name" value="Cas_Csd1"/>
    <property type="match status" value="1"/>
</dbReference>
<accession>A0ABU7T2E1</accession>
<proteinExistence type="predicted"/>
<dbReference type="InterPro" id="IPR010144">
    <property type="entry name" value="CRISPR-assoc_prot_Csd1-typ"/>
</dbReference>
<dbReference type="EMBL" id="JAQSGK010000047">
    <property type="protein sequence ID" value="MEE6716755.1"/>
    <property type="molecule type" value="Genomic_DNA"/>
</dbReference>
<evidence type="ECO:0000313" key="1">
    <source>
        <dbReference type="EMBL" id="MEE6716755.1"/>
    </source>
</evidence>
<dbReference type="RefSeq" id="WP_331244316.1">
    <property type="nucleotide sequence ID" value="NZ_JAQSGJ010000047.1"/>
</dbReference>
<reference evidence="1 2" key="1">
    <citation type="submission" date="2023-02" db="EMBL/GenBank/DDBJ databases">
        <title>The predominant lactic acid bacteria and yeasts involved in the spontaneous fermentation of millet during the production of the traditional porridge Hausa koko in Ghana.</title>
        <authorList>
            <person name="Atter A."/>
            <person name="Diaz M."/>
        </authorList>
    </citation>
    <scope>NUCLEOTIDE SEQUENCE [LARGE SCALE GENOMIC DNA]</scope>
    <source>
        <strain evidence="1 2">FI11640</strain>
    </source>
</reference>
<sequence length="667" mass="74470">MTLLGDLLLVYESNEELAGKSVGIPQKGDQVRMLTLLPPMYTEVAPTLVVPIDEKGQVVKAGVSMHIRPADQERVLVPATIKSIVRTSHLYPHLISDQLRFVLPQLAEHTTGKTAKNIQDLSREYIEQLEEFITRHPLPGAQAIYASIVSGNLFESLRDMQIFQLDDTGQLRYKVKKKDRVGESLSVLAKVTDIVMSYVQFQYWPASRDPTITDYFLADDVIKAVQDFSLDQQRGTSQHSLLTGESVTPAADFPKSLIIGQANAKLISANDENNYAGYFQTSAEGASIGGLETLKSLNALRWLIRKQGIRYSKGQYVVLLWTGQAKDDQAGNTPFGGRMTDLVPPPYGLPTQHTQEPAKPGTGQRVAAAQRRALQGQQRNTMQKLAGVHLLELRVATSGRISIANYQTMDLAYWVDLINGWYHRTAWLQVLSSMKSSIKLATPSPAEIVQVGLGIGSGSVYTEENAEAVRYLQEIVQCIRQGRALSRTTATQVVRQVVQSMGYSEKRIGIPWQRALEVACAVWRNYEGGKARTMLDEENRDRSYLFGRLLALADQIEGTASYQKQTSDDNARRTNAFNLMQQFSIRPFTTWNTLMDRVHPYLGGLNAYSFDDYQGKIANVMGLFQPGDYNDDRLTPNFLMGYYLESAALIDERRTRAAAAKAKKQQV</sequence>
<organism evidence="1 2">
    <name type="scientific">Schleiferilactobacillus harbinensis</name>
    <dbReference type="NCBI Taxonomy" id="304207"/>
    <lineage>
        <taxon>Bacteria</taxon>
        <taxon>Bacillati</taxon>
        <taxon>Bacillota</taxon>
        <taxon>Bacilli</taxon>
        <taxon>Lactobacillales</taxon>
        <taxon>Lactobacillaceae</taxon>
        <taxon>Schleiferilactobacillus</taxon>
    </lineage>
</organism>